<keyword evidence="1" id="KW-0472">Membrane</keyword>
<evidence type="ECO:0000313" key="2">
    <source>
        <dbReference type="EMBL" id="CAD9638155.1"/>
    </source>
</evidence>
<evidence type="ECO:0000256" key="1">
    <source>
        <dbReference type="SAM" id="Phobius"/>
    </source>
</evidence>
<organism evidence="2">
    <name type="scientific">Zooxanthella nutricula</name>
    <dbReference type="NCBI Taxonomy" id="1333877"/>
    <lineage>
        <taxon>Eukaryota</taxon>
        <taxon>Sar</taxon>
        <taxon>Alveolata</taxon>
        <taxon>Dinophyceae</taxon>
        <taxon>Peridiniales</taxon>
        <taxon>Peridiniales incertae sedis</taxon>
        <taxon>Zooxanthella</taxon>
    </lineage>
</organism>
<keyword evidence="1" id="KW-1133">Transmembrane helix</keyword>
<proteinExistence type="predicted"/>
<dbReference type="EMBL" id="HBGW01088430">
    <property type="protein sequence ID" value="CAD9638155.1"/>
    <property type="molecule type" value="Transcribed_RNA"/>
</dbReference>
<dbReference type="AlphaFoldDB" id="A0A7S2QBV6"/>
<protein>
    <submittedName>
        <fullName evidence="2">Uncharacterized protein</fullName>
    </submittedName>
</protein>
<keyword evidence="1" id="KW-0812">Transmembrane</keyword>
<reference evidence="2" key="1">
    <citation type="submission" date="2021-01" db="EMBL/GenBank/DDBJ databases">
        <authorList>
            <person name="Corre E."/>
            <person name="Pelletier E."/>
            <person name="Niang G."/>
            <person name="Scheremetjew M."/>
            <person name="Finn R."/>
            <person name="Kale V."/>
            <person name="Holt S."/>
            <person name="Cochrane G."/>
            <person name="Meng A."/>
            <person name="Brown T."/>
            <person name="Cohen L."/>
        </authorList>
    </citation>
    <scope>NUCLEOTIDE SEQUENCE</scope>
    <source>
        <strain evidence="2">RCC3387</strain>
    </source>
</reference>
<feature type="transmembrane region" description="Helical" evidence="1">
    <location>
        <begin position="252"/>
        <end position="274"/>
    </location>
</feature>
<sequence length="393" mass="44723">MAREPQRRATTIECLPRVGKMNSMVRGLTFEDAPGAEIAGDMSPWSKSSVASVNSSMVESVSFDDMSLDGDVYGFTIKSFIRETYKLSVGLPCCHRVLRLVSAFGILWVNIAIQGGLIYSTKQFVSAKSVHTMRELYDKYEMHMYTGGNGSHFVTAKGYRRGRPDFFRPAFFDTLDADTKGQVCFFPLSRPDLASLILFIWTLTCVGEIRKTQELFVRLIWSPFRETHRFVRVRLASTDDGQEYFVLQGFGWWAKAAILVLVLIPRLVITCILLELGSRWLLSTNDFQALMVNSVALSFIKDMKDLVFNTIVSSSDKREVELTRVALSDTDRVQRTTLRATYKAMSWGVGTAAFVLSYIYCFQQVLPDYQWDVASVCQPWVAEHYFREFRADL</sequence>
<accession>A0A7S2QBV6</accession>
<feature type="transmembrane region" description="Helical" evidence="1">
    <location>
        <begin position="344"/>
        <end position="366"/>
    </location>
</feature>
<gene>
    <name evidence="2" type="ORF">BRAN1462_LOCUS55977</name>
</gene>
<name>A0A7S2QBV6_9DINO</name>